<feature type="compositionally biased region" description="Basic residues" evidence="1">
    <location>
        <begin position="237"/>
        <end position="253"/>
    </location>
</feature>
<proteinExistence type="predicted"/>
<evidence type="ECO:0000313" key="3">
    <source>
        <dbReference type="EMBL" id="MDI1487068.1"/>
    </source>
</evidence>
<evidence type="ECO:0000313" key="4">
    <source>
        <dbReference type="Proteomes" id="UP001161017"/>
    </source>
</evidence>
<evidence type="ECO:0000256" key="2">
    <source>
        <dbReference type="SAM" id="SignalP"/>
    </source>
</evidence>
<accession>A0AA43TSY1</accession>
<keyword evidence="2" id="KW-0732">Signal</keyword>
<evidence type="ECO:0000256" key="1">
    <source>
        <dbReference type="SAM" id="MobiDB-lite"/>
    </source>
</evidence>
<keyword evidence="4" id="KW-1185">Reference proteome</keyword>
<feature type="chain" id="PRO_5041222422" evidence="2">
    <location>
        <begin position="26"/>
        <end position="259"/>
    </location>
</feature>
<comment type="caution">
    <text evidence="3">The sequence shown here is derived from an EMBL/GenBank/DDBJ whole genome shotgun (WGS) entry which is preliminary data.</text>
</comment>
<protein>
    <submittedName>
        <fullName evidence="3">Uncharacterized protein</fullName>
    </submittedName>
</protein>
<dbReference type="AlphaFoldDB" id="A0AA43TSY1"/>
<name>A0AA43TSY1_9LECA</name>
<dbReference type="Proteomes" id="UP001161017">
    <property type="component" value="Unassembled WGS sequence"/>
</dbReference>
<feature type="signal peptide" evidence="2">
    <location>
        <begin position="1"/>
        <end position="25"/>
    </location>
</feature>
<feature type="compositionally biased region" description="Polar residues" evidence="1">
    <location>
        <begin position="223"/>
        <end position="232"/>
    </location>
</feature>
<sequence>MQPTQQFNLALVATTTLALAHAAIAAVTARDGAGGNCINLSGDKDYTWKADGAFSGSGQIDDQEHCFGSGGGGISIGAPGAPMGTPGNTRLECFFPETETDAEFYNCNLSLVDGFSAAVTCTTANSGGWPNSNNDSAPLGCGYDLMDGCENYDDTCKCCKNSNGAKVSDAAAVAPNFQSCKDSDEYPNSAEIYFDMPGAFKFSKSDFPLSCEVGKGAKVGGSQKRSAAPSQQEHGHAHAHGAHHKRAPIHQKRLAQILS</sequence>
<feature type="region of interest" description="Disordered" evidence="1">
    <location>
        <begin position="218"/>
        <end position="259"/>
    </location>
</feature>
<dbReference type="EMBL" id="JAPUFD010000004">
    <property type="protein sequence ID" value="MDI1487068.1"/>
    <property type="molecule type" value="Genomic_DNA"/>
</dbReference>
<gene>
    <name evidence="3" type="ORF">OHK93_006331</name>
</gene>
<reference evidence="3" key="1">
    <citation type="journal article" date="2023" name="Genome Biol. Evol.">
        <title>First Whole Genome Sequence and Flow Cytometry Genome Size Data for the Lichen-Forming Fungus Ramalina farinacea (Ascomycota).</title>
        <authorList>
            <person name="Llewellyn T."/>
            <person name="Mian S."/>
            <person name="Hill R."/>
            <person name="Leitch I.J."/>
            <person name="Gaya E."/>
        </authorList>
    </citation>
    <scope>NUCLEOTIDE SEQUENCE</scope>
    <source>
        <strain evidence="3">LIQ254RAFAR</strain>
    </source>
</reference>
<organism evidence="3 4">
    <name type="scientific">Ramalina farinacea</name>
    <dbReference type="NCBI Taxonomy" id="258253"/>
    <lineage>
        <taxon>Eukaryota</taxon>
        <taxon>Fungi</taxon>
        <taxon>Dikarya</taxon>
        <taxon>Ascomycota</taxon>
        <taxon>Pezizomycotina</taxon>
        <taxon>Lecanoromycetes</taxon>
        <taxon>OSLEUM clade</taxon>
        <taxon>Lecanoromycetidae</taxon>
        <taxon>Lecanorales</taxon>
        <taxon>Lecanorineae</taxon>
        <taxon>Ramalinaceae</taxon>
        <taxon>Ramalina</taxon>
    </lineage>
</organism>